<accession>A0A518JLM0</accession>
<proteinExistence type="predicted"/>
<protein>
    <submittedName>
        <fullName evidence="3">Uncharacterized protein</fullName>
    </submittedName>
</protein>
<dbReference type="EMBL" id="CP036348">
    <property type="protein sequence ID" value="QDV66443.1"/>
    <property type="molecule type" value="Genomic_DNA"/>
</dbReference>
<dbReference type="KEGG" id="rcf:Poly24_01290"/>
<organism evidence="3 4">
    <name type="scientific">Rosistilla carotiformis</name>
    <dbReference type="NCBI Taxonomy" id="2528017"/>
    <lineage>
        <taxon>Bacteria</taxon>
        <taxon>Pseudomonadati</taxon>
        <taxon>Planctomycetota</taxon>
        <taxon>Planctomycetia</taxon>
        <taxon>Pirellulales</taxon>
        <taxon>Pirellulaceae</taxon>
        <taxon>Rosistilla</taxon>
    </lineage>
</organism>
<keyword evidence="2" id="KW-0732">Signal</keyword>
<evidence type="ECO:0000313" key="3">
    <source>
        <dbReference type="EMBL" id="QDV66443.1"/>
    </source>
</evidence>
<evidence type="ECO:0000256" key="1">
    <source>
        <dbReference type="SAM" id="MobiDB-lite"/>
    </source>
</evidence>
<reference evidence="3 4" key="1">
    <citation type="submission" date="2019-02" db="EMBL/GenBank/DDBJ databases">
        <title>Deep-cultivation of Planctomycetes and their phenomic and genomic characterization uncovers novel biology.</title>
        <authorList>
            <person name="Wiegand S."/>
            <person name="Jogler M."/>
            <person name="Boedeker C."/>
            <person name="Pinto D."/>
            <person name="Vollmers J."/>
            <person name="Rivas-Marin E."/>
            <person name="Kohn T."/>
            <person name="Peeters S.H."/>
            <person name="Heuer A."/>
            <person name="Rast P."/>
            <person name="Oberbeckmann S."/>
            <person name="Bunk B."/>
            <person name="Jeske O."/>
            <person name="Meyerdierks A."/>
            <person name="Storesund J.E."/>
            <person name="Kallscheuer N."/>
            <person name="Luecker S."/>
            <person name="Lage O.M."/>
            <person name="Pohl T."/>
            <person name="Merkel B.J."/>
            <person name="Hornburger P."/>
            <person name="Mueller R.-W."/>
            <person name="Bruemmer F."/>
            <person name="Labrenz M."/>
            <person name="Spormann A.M."/>
            <person name="Op den Camp H."/>
            <person name="Overmann J."/>
            <person name="Amann R."/>
            <person name="Jetten M.S.M."/>
            <person name="Mascher T."/>
            <person name="Medema M.H."/>
            <person name="Devos D.P."/>
            <person name="Kaster A.-K."/>
            <person name="Ovreas L."/>
            <person name="Rohde M."/>
            <person name="Galperin M.Y."/>
            <person name="Jogler C."/>
        </authorList>
    </citation>
    <scope>NUCLEOTIDE SEQUENCE [LARGE SCALE GENOMIC DNA]</scope>
    <source>
        <strain evidence="3 4">Poly24</strain>
    </source>
</reference>
<name>A0A518JLM0_9BACT</name>
<sequence length="584" mass="62602" precursor="true">MKSIRILALTAACVCTAPALGQYTQRLAIGDGDVTGTRMIQPVAHRNGVRCQCGQQCYRDLQRCCPQCGTPLDSQHQHASPGLPPSNPTGNGLATPPQSGAPGTVPTPPPVTPAPNGNQDVAQQPPVSNQSPNNTPAPNVNDFANFTPQSPVTTASVFAAVPPTIDLNWGGNTSTATINIIRPYTTIGTIVPGTGLPGSPSASLTFDITPGDSVPDFQSVGAGRDELGGGDGVDTFDVVESIPGGPLTPPTGTEFESATATYGPGTDGYLDGEIWNVSALFTQTIEIPNPSATVVGRLKIGENSSPIPRNRVFVNYSYFDDVPLRPEGVGVHRFSPGFEVMLDKNSSFELRTPFASTLSSGFALDGITSKDIEFGDLFMVFKQKLLETENSLWSMGIGVTAPTADDLDISLTDGTQLIKVNNSTVHLLPFFGYMMQLTERLFVQGFVQVDVDVRGNRVFINPQAAGANRVDAGRIRDTTLLYTDISFGYWLRKRGEHREKLLTSIVPMLEVHTSNSLEANETITRGAVTLGETGDGVQNLTLVVGNHFEVRNNHNFTAGYALPIGNRADQVFDGELRLFWNRYF</sequence>
<dbReference type="AlphaFoldDB" id="A0A518JLM0"/>
<feature type="chain" id="PRO_5022182278" evidence="2">
    <location>
        <begin position="22"/>
        <end position="584"/>
    </location>
</feature>
<feature type="compositionally biased region" description="Polar residues" evidence="1">
    <location>
        <begin position="88"/>
        <end position="98"/>
    </location>
</feature>
<dbReference type="RefSeq" id="WP_145088993.1">
    <property type="nucleotide sequence ID" value="NZ_CP036348.1"/>
</dbReference>
<dbReference type="OrthoDB" id="225378at2"/>
<gene>
    <name evidence="3" type="ORF">Poly24_01290</name>
</gene>
<dbReference type="Proteomes" id="UP000315082">
    <property type="component" value="Chromosome"/>
</dbReference>
<evidence type="ECO:0000313" key="4">
    <source>
        <dbReference type="Proteomes" id="UP000315082"/>
    </source>
</evidence>
<feature type="region of interest" description="Disordered" evidence="1">
    <location>
        <begin position="74"/>
        <end position="148"/>
    </location>
</feature>
<feature type="compositionally biased region" description="Polar residues" evidence="1">
    <location>
        <begin position="119"/>
        <end position="148"/>
    </location>
</feature>
<keyword evidence="4" id="KW-1185">Reference proteome</keyword>
<feature type="signal peptide" evidence="2">
    <location>
        <begin position="1"/>
        <end position="21"/>
    </location>
</feature>
<evidence type="ECO:0000256" key="2">
    <source>
        <dbReference type="SAM" id="SignalP"/>
    </source>
</evidence>